<evidence type="ECO:0000313" key="4">
    <source>
        <dbReference type="Proteomes" id="UP001595444"/>
    </source>
</evidence>
<dbReference type="Pfam" id="PF17396">
    <property type="entry name" value="DUF1611_N"/>
    <property type="match status" value="1"/>
</dbReference>
<evidence type="ECO:0000259" key="1">
    <source>
        <dbReference type="Pfam" id="PF07755"/>
    </source>
</evidence>
<dbReference type="InterPro" id="IPR027417">
    <property type="entry name" value="P-loop_NTPase"/>
</dbReference>
<organism evidence="3 4">
    <name type="scientific">Kordiimonas pumila</name>
    <dbReference type="NCBI Taxonomy" id="2161677"/>
    <lineage>
        <taxon>Bacteria</taxon>
        <taxon>Pseudomonadati</taxon>
        <taxon>Pseudomonadota</taxon>
        <taxon>Alphaproteobacteria</taxon>
        <taxon>Kordiimonadales</taxon>
        <taxon>Kordiimonadaceae</taxon>
        <taxon>Kordiimonas</taxon>
    </lineage>
</organism>
<keyword evidence="4" id="KW-1185">Reference proteome</keyword>
<dbReference type="PANTHER" id="PTHR40690:SF1">
    <property type="entry name" value="DUF1611 DOMAIN-CONTAINING PROTEIN"/>
    <property type="match status" value="1"/>
</dbReference>
<dbReference type="Proteomes" id="UP001595444">
    <property type="component" value="Unassembled WGS sequence"/>
</dbReference>
<reference evidence="4" key="1">
    <citation type="journal article" date="2019" name="Int. J. Syst. Evol. Microbiol.">
        <title>The Global Catalogue of Microorganisms (GCM) 10K type strain sequencing project: providing services to taxonomists for standard genome sequencing and annotation.</title>
        <authorList>
            <consortium name="The Broad Institute Genomics Platform"/>
            <consortium name="The Broad Institute Genome Sequencing Center for Infectious Disease"/>
            <person name="Wu L."/>
            <person name="Ma J."/>
        </authorList>
    </citation>
    <scope>NUCLEOTIDE SEQUENCE [LARGE SCALE GENOMIC DNA]</scope>
    <source>
        <strain evidence="4">KCTC 62164</strain>
    </source>
</reference>
<dbReference type="PANTHER" id="PTHR40690">
    <property type="entry name" value="GLL3100 PROTEIN"/>
    <property type="match status" value="1"/>
</dbReference>
<dbReference type="Gene3D" id="3.40.50.300">
    <property type="entry name" value="P-loop containing nucleotide triphosphate hydrolases"/>
    <property type="match status" value="1"/>
</dbReference>
<dbReference type="InterPro" id="IPR035402">
    <property type="entry name" value="DgcN-like_N"/>
</dbReference>
<feature type="domain" description="D-glutamate N-acetyltransferase-like N-terminal" evidence="2">
    <location>
        <begin position="49"/>
        <end position="128"/>
    </location>
</feature>
<sequence>MKTIEITPPYLIFLGTETKKHLAKTGAGLVEWRPELCKGQLSLIDNGVSLGLPDMTLQQAVDAGIKTVLIGTATVGGSIPDSWLDALEEAALLGLDIVAGVHTKLGDIPRLKAAAEKSGSKLIDVRVPPAKIPVGNGKKRTGKRVLMVGTDCAVGKKYSALAMERDMKAMGMNADFRASGQTGIMIAGEGIPIDSVVSDFVSGAAELLSPDNTPDHWDVIEGQGGIFHPGFGAVTFGLLVGSQPDAFVVCLEAGRTHVAGWEDDYELPSIEDVIDRTIAIGSLTNPAIRCVGISVNTANIPEAERKAYLEEIEKRVGLPTVDPLKGGTQRIIERLKAEFPA</sequence>
<name>A0ABV7D399_9PROT</name>
<dbReference type="RefSeq" id="WP_194215094.1">
    <property type="nucleotide sequence ID" value="NZ_CP061205.1"/>
</dbReference>
<proteinExistence type="predicted"/>
<dbReference type="Pfam" id="PF07755">
    <property type="entry name" value="DUF1611"/>
    <property type="match status" value="1"/>
</dbReference>
<dbReference type="EMBL" id="JBHRSL010000004">
    <property type="protein sequence ID" value="MFC3051619.1"/>
    <property type="molecule type" value="Genomic_DNA"/>
</dbReference>
<dbReference type="Gene3D" id="3.40.50.720">
    <property type="entry name" value="NAD(P)-binding Rossmann-like Domain"/>
    <property type="match status" value="1"/>
</dbReference>
<dbReference type="PIRSF" id="PIRSF026760">
    <property type="entry name" value="UCP026760"/>
    <property type="match status" value="1"/>
</dbReference>
<feature type="domain" description="D-glutamate N-acetyltransferase-like C-terminal" evidence="1">
    <location>
        <begin position="134"/>
        <end position="331"/>
    </location>
</feature>
<protein>
    <submittedName>
        <fullName evidence="3">DUF1611 domain-containing protein</fullName>
    </submittedName>
</protein>
<dbReference type="InterPro" id="IPR011669">
    <property type="entry name" value="DgcN-like"/>
</dbReference>
<evidence type="ECO:0000259" key="2">
    <source>
        <dbReference type="Pfam" id="PF17396"/>
    </source>
</evidence>
<dbReference type="SUPFAM" id="SSF52540">
    <property type="entry name" value="P-loop containing nucleoside triphosphate hydrolases"/>
    <property type="match status" value="1"/>
</dbReference>
<comment type="caution">
    <text evidence="3">The sequence shown here is derived from an EMBL/GenBank/DDBJ whole genome shotgun (WGS) entry which is preliminary data.</text>
</comment>
<dbReference type="InterPro" id="IPR035086">
    <property type="entry name" value="DgcN-like_C"/>
</dbReference>
<evidence type="ECO:0000313" key="3">
    <source>
        <dbReference type="EMBL" id="MFC3051619.1"/>
    </source>
</evidence>
<accession>A0ABV7D399</accession>
<gene>
    <name evidence="3" type="ORF">ACFOKA_06875</name>
</gene>